<dbReference type="AlphaFoldDB" id="A0A5B7ELA9"/>
<evidence type="ECO:0000313" key="2">
    <source>
        <dbReference type="EMBL" id="MPC35261.1"/>
    </source>
</evidence>
<organism evidence="2 3">
    <name type="scientific">Portunus trituberculatus</name>
    <name type="common">Swimming crab</name>
    <name type="synonym">Neptunus trituberculatus</name>
    <dbReference type="NCBI Taxonomy" id="210409"/>
    <lineage>
        <taxon>Eukaryota</taxon>
        <taxon>Metazoa</taxon>
        <taxon>Ecdysozoa</taxon>
        <taxon>Arthropoda</taxon>
        <taxon>Crustacea</taxon>
        <taxon>Multicrustacea</taxon>
        <taxon>Malacostraca</taxon>
        <taxon>Eumalacostraca</taxon>
        <taxon>Eucarida</taxon>
        <taxon>Decapoda</taxon>
        <taxon>Pleocyemata</taxon>
        <taxon>Brachyura</taxon>
        <taxon>Eubrachyura</taxon>
        <taxon>Portunoidea</taxon>
        <taxon>Portunidae</taxon>
        <taxon>Portuninae</taxon>
        <taxon>Portunus</taxon>
    </lineage>
</organism>
<protein>
    <submittedName>
        <fullName evidence="2">Uncharacterized protein</fullName>
    </submittedName>
</protein>
<name>A0A5B7ELA9_PORTR</name>
<gene>
    <name evidence="2" type="ORF">E2C01_028680</name>
</gene>
<feature type="compositionally biased region" description="Basic and acidic residues" evidence="1">
    <location>
        <begin position="99"/>
        <end position="111"/>
    </location>
</feature>
<accession>A0A5B7ELA9</accession>
<evidence type="ECO:0000313" key="3">
    <source>
        <dbReference type="Proteomes" id="UP000324222"/>
    </source>
</evidence>
<dbReference type="Proteomes" id="UP000324222">
    <property type="component" value="Unassembled WGS sequence"/>
</dbReference>
<reference evidence="2 3" key="1">
    <citation type="submission" date="2019-05" db="EMBL/GenBank/DDBJ databases">
        <title>Another draft genome of Portunus trituberculatus and its Hox gene families provides insights of decapod evolution.</title>
        <authorList>
            <person name="Jeong J.-H."/>
            <person name="Song I."/>
            <person name="Kim S."/>
            <person name="Choi T."/>
            <person name="Kim D."/>
            <person name="Ryu S."/>
            <person name="Kim W."/>
        </authorList>
    </citation>
    <scope>NUCLEOTIDE SEQUENCE [LARGE SCALE GENOMIC DNA]</scope>
    <source>
        <tissue evidence="2">Muscle</tissue>
    </source>
</reference>
<evidence type="ECO:0000256" key="1">
    <source>
        <dbReference type="SAM" id="MobiDB-lite"/>
    </source>
</evidence>
<sequence length="111" mass="12599">MKKKKKHKAILQVKRGTVGGASGNNALRSCTVRKAALPRPPLSRGLKPEVLRPPASRFMCLLRFINRHGRHTDALPTSYDTKTLYFSHGTRSRPRGARRREFDPLERQPAQ</sequence>
<feature type="region of interest" description="Disordered" evidence="1">
    <location>
        <begin position="86"/>
        <end position="111"/>
    </location>
</feature>
<keyword evidence="3" id="KW-1185">Reference proteome</keyword>
<comment type="caution">
    <text evidence="2">The sequence shown here is derived from an EMBL/GenBank/DDBJ whole genome shotgun (WGS) entry which is preliminary data.</text>
</comment>
<feature type="region of interest" description="Disordered" evidence="1">
    <location>
        <begin position="1"/>
        <end position="25"/>
    </location>
</feature>
<proteinExistence type="predicted"/>
<dbReference type="EMBL" id="VSRR010003232">
    <property type="protein sequence ID" value="MPC35261.1"/>
    <property type="molecule type" value="Genomic_DNA"/>
</dbReference>